<dbReference type="Proteomes" id="UP000295673">
    <property type="component" value="Unassembled WGS sequence"/>
</dbReference>
<dbReference type="OrthoDB" id="5699564at2"/>
<dbReference type="InterPro" id="IPR025975">
    <property type="entry name" value="Polysacc_lyase"/>
</dbReference>
<keyword evidence="2" id="KW-0456">Lyase</keyword>
<accession>A0A4R1NNI8</accession>
<dbReference type="Gene3D" id="2.60.120.200">
    <property type="match status" value="1"/>
</dbReference>
<dbReference type="RefSeq" id="WP_132858274.1">
    <property type="nucleotide sequence ID" value="NZ_SMGR01000001.1"/>
</dbReference>
<feature type="chain" id="PRO_5020727909" evidence="1">
    <location>
        <begin position="26"/>
        <end position="245"/>
    </location>
</feature>
<proteinExistence type="predicted"/>
<keyword evidence="1" id="KW-0732">Signal</keyword>
<evidence type="ECO:0000313" key="3">
    <source>
        <dbReference type="Proteomes" id="UP000295673"/>
    </source>
</evidence>
<reference evidence="2 3" key="1">
    <citation type="submission" date="2019-03" db="EMBL/GenBank/DDBJ databases">
        <title>Genomic Encyclopedia of Archaeal and Bacterial Type Strains, Phase II (KMG-II): from individual species to whole genera.</title>
        <authorList>
            <person name="Goeker M."/>
        </authorList>
    </citation>
    <scope>NUCLEOTIDE SEQUENCE [LARGE SCALE GENOMIC DNA]</scope>
    <source>
        <strain evidence="2 3">DSM 26433</strain>
    </source>
</reference>
<dbReference type="AlphaFoldDB" id="A0A4R1NNI8"/>
<protein>
    <submittedName>
        <fullName evidence="2">Polysaccharide lyase-like protein</fullName>
    </submittedName>
</protein>
<keyword evidence="3" id="KW-1185">Reference proteome</keyword>
<comment type="caution">
    <text evidence="2">The sequence shown here is derived from an EMBL/GenBank/DDBJ whole genome shotgun (WGS) entry which is preliminary data.</text>
</comment>
<evidence type="ECO:0000256" key="1">
    <source>
        <dbReference type="SAM" id="SignalP"/>
    </source>
</evidence>
<dbReference type="GO" id="GO:0016829">
    <property type="term" value="F:lyase activity"/>
    <property type="evidence" value="ECO:0007669"/>
    <property type="project" value="UniProtKB-KW"/>
</dbReference>
<dbReference type="EMBL" id="SMGR01000001">
    <property type="protein sequence ID" value="TCL08113.1"/>
    <property type="molecule type" value="Genomic_DNA"/>
</dbReference>
<dbReference type="Pfam" id="PF14099">
    <property type="entry name" value="Polysacc_lyase"/>
    <property type="match status" value="1"/>
</dbReference>
<name>A0A4R1NNI8_9RHOB</name>
<feature type="signal peptide" evidence="1">
    <location>
        <begin position="1"/>
        <end position="25"/>
    </location>
</feature>
<sequence length="245" mass="27395">MMFLVNRKRLVACLAAVLLPVGFTAADTGFYTDFSRQFPFVVPHTFNTPEQAMQRENGVLKVTVLPGMHGAQFDARGGKERAEVAQNLEGAAYVRQSFRVRVTPDFQATGRTMVAQIKASETKPILGSPPVAVYLDKGGRAKCNDYSSGRPDHSTAKTARLGVRLDDGQWHDVVMEYVLSEKQGFCRVTVDGHEVLRREDINTNQQGKYIFARIGLYRDAQPYGQTVEFDDWSVVHRKDVPVALR</sequence>
<evidence type="ECO:0000313" key="2">
    <source>
        <dbReference type="EMBL" id="TCL08113.1"/>
    </source>
</evidence>
<gene>
    <name evidence="2" type="ORF">BXY66_0146</name>
</gene>
<organism evidence="2 3">
    <name type="scientific">Shimia isoporae</name>
    <dbReference type="NCBI Taxonomy" id="647720"/>
    <lineage>
        <taxon>Bacteria</taxon>
        <taxon>Pseudomonadati</taxon>
        <taxon>Pseudomonadota</taxon>
        <taxon>Alphaproteobacteria</taxon>
        <taxon>Rhodobacterales</taxon>
        <taxon>Roseobacteraceae</taxon>
    </lineage>
</organism>